<dbReference type="RefSeq" id="WP_074713744.1">
    <property type="nucleotide sequence ID" value="NZ_FNTV01000002.1"/>
</dbReference>
<gene>
    <name evidence="1" type="ORF">SAMN04489740_4276</name>
</gene>
<reference evidence="1 2" key="1">
    <citation type="submission" date="2016-10" db="EMBL/GenBank/DDBJ databases">
        <authorList>
            <person name="de Groot N.N."/>
        </authorList>
    </citation>
    <scope>NUCLEOTIDE SEQUENCE [LARGE SCALE GENOMIC DNA]</scope>
    <source>
        <strain evidence="1 2">DSM 22274</strain>
    </source>
</reference>
<evidence type="ECO:0000313" key="1">
    <source>
        <dbReference type="EMBL" id="SEF12698.1"/>
    </source>
</evidence>
<accession>A0A1H5PHM0</accession>
<dbReference type="AlphaFoldDB" id="A0A1H5PHM0"/>
<organism evidence="1 2">
    <name type="scientific">Arthrobacter alpinus</name>
    <dbReference type="NCBI Taxonomy" id="656366"/>
    <lineage>
        <taxon>Bacteria</taxon>
        <taxon>Bacillati</taxon>
        <taxon>Actinomycetota</taxon>
        <taxon>Actinomycetes</taxon>
        <taxon>Micrococcales</taxon>
        <taxon>Micrococcaceae</taxon>
        <taxon>Arthrobacter</taxon>
    </lineage>
</organism>
<dbReference type="EMBL" id="FNTV01000002">
    <property type="protein sequence ID" value="SEF12698.1"/>
    <property type="molecule type" value="Genomic_DNA"/>
</dbReference>
<sequence>MNAARVLEVTAVKEGKWWTITIPELNQVTATKKASEVQEYAESLAAVVLDVPEDQVTVNVKFDLPPAAAEAWSAARLDTLKAKEETMSAAAKTKAVIEDLRGNGASWARN</sequence>
<proteinExistence type="predicted"/>
<evidence type="ECO:0000313" key="2">
    <source>
        <dbReference type="Proteomes" id="UP000182725"/>
    </source>
</evidence>
<dbReference type="Proteomes" id="UP000182725">
    <property type="component" value="Unassembled WGS sequence"/>
</dbReference>
<name>A0A1H5PHM0_9MICC</name>
<protein>
    <submittedName>
        <fullName evidence="1">Uncharacterized protein</fullName>
    </submittedName>
</protein>